<dbReference type="GO" id="GO:0005509">
    <property type="term" value="F:calcium ion binding"/>
    <property type="evidence" value="ECO:0007669"/>
    <property type="project" value="TreeGrafter"/>
</dbReference>
<dbReference type="InterPro" id="IPR000008">
    <property type="entry name" value="C2_dom"/>
</dbReference>
<comment type="similarity">
    <text evidence="1">Belongs to the MCTP family.</text>
</comment>
<dbReference type="PANTHER" id="PTHR45911">
    <property type="entry name" value="C2 DOMAIN-CONTAINING PROTEIN"/>
    <property type="match status" value="1"/>
</dbReference>
<dbReference type="CDD" id="cd08376">
    <property type="entry name" value="C2B_MCTP_PRT"/>
    <property type="match status" value="1"/>
</dbReference>
<evidence type="ECO:0000256" key="2">
    <source>
        <dbReference type="ARBA" id="ARBA00022723"/>
    </source>
</evidence>
<dbReference type="SUPFAM" id="SSF49562">
    <property type="entry name" value="C2 domain (Calcium/lipid-binding domain, CaLB)"/>
    <property type="match status" value="2"/>
</dbReference>
<dbReference type="STRING" id="409849.ENSPMGP00000026421"/>
<dbReference type="FunFam" id="2.60.40.150:FF:000287">
    <property type="entry name" value="Multiple C2 domains, transmembrane 1b"/>
    <property type="match status" value="1"/>
</dbReference>
<reference evidence="5" key="2">
    <citation type="submission" date="2025-09" db="UniProtKB">
        <authorList>
            <consortium name="Ensembl"/>
        </authorList>
    </citation>
    <scope>IDENTIFICATION</scope>
</reference>
<dbReference type="GO" id="GO:0030672">
    <property type="term" value="C:synaptic vesicle membrane"/>
    <property type="evidence" value="ECO:0007669"/>
    <property type="project" value="TreeGrafter"/>
</dbReference>
<protein>
    <recommendedName>
        <fullName evidence="4">C2 domain-containing protein</fullName>
    </recommendedName>
</protein>
<dbReference type="AlphaFoldDB" id="A0A3B4BD16"/>
<dbReference type="CDD" id="cd04042">
    <property type="entry name" value="C2A_MCTP_PRT"/>
    <property type="match status" value="1"/>
</dbReference>
<reference evidence="5" key="1">
    <citation type="submission" date="2025-08" db="UniProtKB">
        <authorList>
            <consortium name="Ensembl"/>
        </authorList>
    </citation>
    <scope>IDENTIFICATION</scope>
</reference>
<dbReference type="PANTHER" id="PTHR45911:SF3">
    <property type="entry name" value="DYSFERLIN-RELATED"/>
    <property type="match status" value="1"/>
</dbReference>
<keyword evidence="6" id="KW-1185">Reference proteome</keyword>
<dbReference type="Gene3D" id="2.60.40.150">
    <property type="entry name" value="C2 domain"/>
    <property type="match status" value="2"/>
</dbReference>
<sequence>MFKKIKWKQSAALDRVISSSQPDLLFSDADLDPAPASGYPCRKRPSSSPNKPTVAQLVHCHHKSSSLGSACDRVPSTGMYKLEIELKRGHNLAIRDRGGTSDPYVKFKLGGKEVFKSKTIHKNLNPVWDEKTTLVLDTLSEPLYIKVFDYDFGLQDDFMGSAYLHLESLEQQRTIPITLPLKDPHLPDEDLGSLELNVTLTPKESPLEERRDSMQQQSTRLSELHRKSQLWRGIVSIALIEGRNLTPMDPNGLSDPYARFRLGHQKYRSKTVPKTLNPQWREQFDLHLYEETGEVLEITVWDRDTGRRDDFIGR</sequence>
<evidence type="ECO:0000259" key="4">
    <source>
        <dbReference type="PROSITE" id="PS50004"/>
    </source>
</evidence>
<dbReference type="InterPro" id="IPR035892">
    <property type="entry name" value="C2_domain_sf"/>
</dbReference>
<evidence type="ECO:0000313" key="5">
    <source>
        <dbReference type="Ensembl" id="ENSPMGP00000026421.1"/>
    </source>
</evidence>
<organism evidence="5 6">
    <name type="scientific">Periophthalmus magnuspinnatus</name>
    <dbReference type="NCBI Taxonomy" id="409849"/>
    <lineage>
        <taxon>Eukaryota</taxon>
        <taxon>Metazoa</taxon>
        <taxon>Chordata</taxon>
        <taxon>Craniata</taxon>
        <taxon>Vertebrata</taxon>
        <taxon>Euteleostomi</taxon>
        <taxon>Actinopterygii</taxon>
        <taxon>Neopterygii</taxon>
        <taxon>Teleostei</taxon>
        <taxon>Neoteleostei</taxon>
        <taxon>Acanthomorphata</taxon>
        <taxon>Gobiaria</taxon>
        <taxon>Gobiiformes</taxon>
        <taxon>Gobioidei</taxon>
        <taxon>Gobiidae</taxon>
        <taxon>Oxudercinae</taxon>
        <taxon>Periophthalmus</taxon>
    </lineage>
</organism>
<dbReference type="FunFam" id="2.60.40.150:FF:000050">
    <property type="entry name" value="Multiple C2 and transmembrane domain containing 1"/>
    <property type="match status" value="1"/>
</dbReference>
<feature type="domain" description="C2" evidence="4">
    <location>
        <begin position="215"/>
        <end position="314"/>
    </location>
</feature>
<dbReference type="Ensembl" id="ENSPMGT00000028137.1">
    <property type="protein sequence ID" value="ENSPMGP00000026421.1"/>
    <property type="gene ID" value="ENSPMGG00000021309.1"/>
</dbReference>
<keyword evidence="2" id="KW-0479">Metal-binding</keyword>
<dbReference type="GO" id="GO:0046928">
    <property type="term" value="P:regulation of neurotransmitter secretion"/>
    <property type="evidence" value="ECO:0007669"/>
    <property type="project" value="TreeGrafter"/>
</dbReference>
<dbReference type="PROSITE" id="PS50004">
    <property type="entry name" value="C2"/>
    <property type="match status" value="2"/>
</dbReference>
<proteinExistence type="inferred from homology"/>
<evidence type="ECO:0000256" key="3">
    <source>
        <dbReference type="ARBA" id="ARBA00022837"/>
    </source>
</evidence>
<accession>A0A3B4BD16</accession>
<keyword evidence="3" id="KW-0106">Calcium</keyword>
<feature type="domain" description="C2" evidence="4">
    <location>
        <begin position="63"/>
        <end position="179"/>
    </location>
</feature>
<evidence type="ECO:0000256" key="1">
    <source>
        <dbReference type="ARBA" id="ARBA00007923"/>
    </source>
</evidence>
<name>A0A3B4BD16_9GOBI</name>
<evidence type="ECO:0000313" key="6">
    <source>
        <dbReference type="Proteomes" id="UP000261520"/>
    </source>
</evidence>
<dbReference type="Proteomes" id="UP000261520">
    <property type="component" value="Unplaced"/>
</dbReference>
<dbReference type="Pfam" id="PF00168">
    <property type="entry name" value="C2"/>
    <property type="match status" value="2"/>
</dbReference>
<dbReference type="PRINTS" id="PR00360">
    <property type="entry name" value="C2DOMAIN"/>
</dbReference>
<dbReference type="SMART" id="SM00239">
    <property type="entry name" value="C2"/>
    <property type="match status" value="2"/>
</dbReference>